<dbReference type="GO" id="GO:0016747">
    <property type="term" value="F:acyltransferase activity, transferring groups other than amino-acyl groups"/>
    <property type="evidence" value="ECO:0007669"/>
    <property type="project" value="InterPro"/>
</dbReference>
<feature type="transmembrane region" description="Helical" evidence="1">
    <location>
        <begin position="70"/>
        <end position="88"/>
    </location>
</feature>
<dbReference type="AlphaFoldDB" id="D5CS44"/>
<dbReference type="EMBL" id="CP001965">
    <property type="protein sequence ID" value="ADE11780.1"/>
    <property type="molecule type" value="Genomic_DNA"/>
</dbReference>
<dbReference type="InterPro" id="IPR000182">
    <property type="entry name" value="GNAT_dom"/>
</dbReference>
<sequence>MNRPQRFAIVYSPASARSVSRYVTRGFFSPRELPQAFARMLLTGEFGLFVGIPVVLLLAARLLSSHETPSLLLTMVAVVWLLAGLIRISRYGPSSGIGCYVINDDGSQGQLVGGLRMRFQRRARRLWIAGLLVEPSWRGAGIGTALMLAAFRVAQKRVSNGPVTISVFAPSHPASKAIIEKQLGGKQTITVTEPPAEELNSTIGQLEKALQRSPSTFDWLLSDAAVKM</sequence>
<dbReference type="Gene3D" id="3.40.630.30">
    <property type="match status" value="1"/>
</dbReference>
<dbReference type="InterPro" id="IPR016181">
    <property type="entry name" value="Acyl_CoA_acyltransferase"/>
</dbReference>
<keyword evidence="1" id="KW-0812">Transmembrane</keyword>
<keyword evidence="1" id="KW-0472">Membrane</keyword>
<dbReference type="Pfam" id="PF00583">
    <property type="entry name" value="Acetyltransf_1"/>
    <property type="match status" value="1"/>
</dbReference>
<organism evidence="3 4">
    <name type="scientific">Sideroxydans lithotrophicus (strain ES-1)</name>
    <dbReference type="NCBI Taxonomy" id="580332"/>
    <lineage>
        <taxon>Bacteria</taxon>
        <taxon>Pseudomonadati</taxon>
        <taxon>Pseudomonadota</taxon>
        <taxon>Betaproteobacteria</taxon>
        <taxon>Nitrosomonadales</taxon>
        <taxon>Gallionellaceae</taxon>
        <taxon>Sideroxydans</taxon>
    </lineage>
</organism>
<dbReference type="Proteomes" id="UP000001625">
    <property type="component" value="Chromosome"/>
</dbReference>
<accession>D5CS44</accession>
<keyword evidence="1" id="KW-1133">Transmembrane helix</keyword>
<gene>
    <name evidence="3" type="ordered locus">Slit_1544</name>
</gene>
<evidence type="ECO:0000313" key="4">
    <source>
        <dbReference type="Proteomes" id="UP000001625"/>
    </source>
</evidence>
<feature type="transmembrane region" description="Helical" evidence="1">
    <location>
        <begin position="126"/>
        <end position="151"/>
    </location>
</feature>
<feature type="transmembrane region" description="Helical" evidence="1">
    <location>
        <begin position="46"/>
        <end position="64"/>
    </location>
</feature>
<dbReference type="CDD" id="cd04301">
    <property type="entry name" value="NAT_SF"/>
    <property type="match status" value="1"/>
</dbReference>
<feature type="domain" description="N-acetyltransferase" evidence="2">
    <location>
        <begin position="58"/>
        <end position="204"/>
    </location>
</feature>
<proteinExistence type="predicted"/>
<dbReference type="RefSeq" id="WP_013029678.1">
    <property type="nucleotide sequence ID" value="NC_013959.1"/>
</dbReference>
<name>D5CS44_SIDLE</name>
<dbReference type="KEGG" id="slt:Slit_1544"/>
<dbReference type="PROSITE" id="PS51186">
    <property type="entry name" value="GNAT"/>
    <property type="match status" value="1"/>
</dbReference>
<keyword evidence="4" id="KW-1185">Reference proteome</keyword>
<keyword evidence="3" id="KW-0808">Transferase</keyword>
<evidence type="ECO:0000256" key="1">
    <source>
        <dbReference type="SAM" id="Phobius"/>
    </source>
</evidence>
<dbReference type="SUPFAM" id="SSF55729">
    <property type="entry name" value="Acyl-CoA N-acyltransferases (Nat)"/>
    <property type="match status" value="1"/>
</dbReference>
<evidence type="ECO:0000259" key="2">
    <source>
        <dbReference type="PROSITE" id="PS51186"/>
    </source>
</evidence>
<dbReference type="STRING" id="580332.Slit_1544"/>
<reference evidence="3 4" key="1">
    <citation type="submission" date="2010-03" db="EMBL/GenBank/DDBJ databases">
        <title>Complete sequence of Sideroxydans lithotrophicus ES-1.</title>
        <authorList>
            <consortium name="US DOE Joint Genome Institute"/>
            <person name="Lucas S."/>
            <person name="Copeland A."/>
            <person name="Lapidus A."/>
            <person name="Cheng J.-F."/>
            <person name="Bruce D."/>
            <person name="Goodwin L."/>
            <person name="Pitluck S."/>
            <person name="Munk A.C."/>
            <person name="Detter J.C."/>
            <person name="Han C."/>
            <person name="Tapia R."/>
            <person name="Larimer F."/>
            <person name="Land M."/>
            <person name="Hauser L."/>
            <person name="Kyrpides N."/>
            <person name="Ivanova N."/>
            <person name="Emerson D."/>
            <person name="Woyke T."/>
        </authorList>
    </citation>
    <scope>NUCLEOTIDE SEQUENCE [LARGE SCALE GENOMIC DNA]</scope>
    <source>
        <strain evidence="3 4">ES-1</strain>
    </source>
</reference>
<protein>
    <submittedName>
        <fullName evidence="3">GCN5-related N-acetyltransferase</fullName>
    </submittedName>
</protein>
<dbReference type="HOGENOM" id="CLU_1214140_0_0_4"/>
<evidence type="ECO:0000313" key="3">
    <source>
        <dbReference type="EMBL" id="ADE11780.1"/>
    </source>
</evidence>